<dbReference type="KEGG" id="ahel:Q31a_57010"/>
<feature type="transmembrane region" description="Helical" evidence="1">
    <location>
        <begin position="87"/>
        <end position="109"/>
    </location>
</feature>
<evidence type="ECO:0000313" key="2">
    <source>
        <dbReference type="EMBL" id="QDV27313.1"/>
    </source>
</evidence>
<gene>
    <name evidence="2" type="ORF">Q31a_57010</name>
</gene>
<feature type="transmembrane region" description="Helical" evidence="1">
    <location>
        <begin position="41"/>
        <end position="58"/>
    </location>
</feature>
<keyword evidence="1" id="KW-1133">Transmembrane helix</keyword>
<proteinExistence type="predicted"/>
<reference evidence="2 3" key="1">
    <citation type="submission" date="2019-02" db="EMBL/GenBank/DDBJ databases">
        <title>Deep-cultivation of Planctomycetes and their phenomic and genomic characterization uncovers novel biology.</title>
        <authorList>
            <person name="Wiegand S."/>
            <person name="Jogler M."/>
            <person name="Boedeker C."/>
            <person name="Pinto D."/>
            <person name="Vollmers J."/>
            <person name="Rivas-Marin E."/>
            <person name="Kohn T."/>
            <person name="Peeters S.H."/>
            <person name="Heuer A."/>
            <person name="Rast P."/>
            <person name="Oberbeckmann S."/>
            <person name="Bunk B."/>
            <person name="Jeske O."/>
            <person name="Meyerdierks A."/>
            <person name="Storesund J.E."/>
            <person name="Kallscheuer N."/>
            <person name="Luecker S."/>
            <person name="Lage O.M."/>
            <person name="Pohl T."/>
            <person name="Merkel B.J."/>
            <person name="Hornburger P."/>
            <person name="Mueller R.-W."/>
            <person name="Bruemmer F."/>
            <person name="Labrenz M."/>
            <person name="Spormann A.M."/>
            <person name="Op den Camp H."/>
            <person name="Overmann J."/>
            <person name="Amann R."/>
            <person name="Jetten M.S.M."/>
            <person name="Mascher T."/>
            <person name="Medema M.H."/>
            <person name="Devos D.P."/>
            <person name="Kaster A.-K."/>
            <person name="Ovreas L."/>
            <person name="Rohde M."/>
            <person name="Galperin M.Y."/>
            <person name="Jogler C."/>
        </authorList>
    </citation>
    <scope>NUCLEOTIDE SEQUENCE [LARGE SCALE GENOMIC DNA]</scope>
    <source>
        <strain evidence="2 3">Q31a</strain>
    </source>
</reference>
<name>A0A518GFF3_9BACT</name>
<evidence type="ECO:0000313" key="3">
    <source>
        <dbReference type="Proteomes" id="UP000318017"/>
    </source>
</evidence>
<dbReference type="Proteomes" id="UP000318017">
    <property type="component" value="Chromosome"/>
</dbReference>
<feature type="transmembrane region" description="Helical" evidence="1">
    <location>
        <begin position="12"/>
        <end position="29"/>
    </location>
</feature>
<evidence type="ECO:0000256" key="1">
    <source>
        <dbReference type="SAM" id="Phobius"/>
    </source>
</evidence>
<keyword evidence="3" id="KW-1185">Reference proteome</keyword>
<accession>A0A518GFF3</accession>
<sequence>MNFLGDPDAIGILITVGYFLAAGLCFHRYHRQSQTANTPLPQLRFWLFVAAAYLLLGINKQADLQVHITEALRSWARQGNWYANRRLWQAAASGVIGLTAIGGITWAVWQVRHWPRAYHLAMLAMGLQTTYVLLRMVSFHHVDALLGISLGTTRLGWLIELSGIASCCIATSINLRAQRKPSNSAN</sequence>
<organism evidence="2 3">
    <name type="scientific">Aureliella helgolandensis</name>
    <dbReference type="NCBI Taxonomy" id="2527968"/>
    <lineage>
        <taxon>Bacteria</taxon>
        <taxon>Pseudomonadati</taxon>
        <taxon>Planctomycetota</taxon>
        <taxon>Planctomycetia</taxon>
        <taxon>Pirellulales</taxon>
        <taxon>Pirellulaceae</taxon>
        <taxon>Aureliella</taxon>
    </lineage>
</organism>
<keyword evidence="1" id="KW-0472">Membrane</keyword>
<keyword evidence="1" id="KW-0812">Transmembrane</keyword>
<feature type="transmembrane region" description="Helical" evidence="1">
    <location>
        <begin position="154"/>
        <end position="175"/>
    </location>
</feature>
<protein>
    <submittedName>
        <fullName evidence="2">Uncharacterized protein</fullName>
    </submittedName>
</protein>
<dbReference type="EMBL" id="CP036298">
    <property type="protein sequence ID" value="QDV27313.1"/>
    <property type="molecule type" value="Genomic_DNA"/>
</dbReference>
<feature type="transmembrane region" description="Helical" evidence="1">
    <location>
        <begin position="116"/>
        <end position="134"/>
    </location>
</feature>
<dbReference type="AlphaFoldDB" id="A0A518GFF3"/>
<dbReference type="OrthoDB" id="428401at2"/>
<dbReference type="RefSeq" id="WP_145084528.1">
    <property type="nucleotide sequence ID" value="NZ_CP036298.1"/>
</dbReference>